<feature type="domain" description="Thymidylate kinase-like" evidence="1">
    <location>
        <begin position="31"/>
        <end position="158"/>
    </location>
</feature>
<reference evidence="2 3" key="1">
    <citation type="submission" date="2022-12" db="EMBL/GenBank/DDBJ databases">
        <authorList>
            <person name="Ruckert C."/>
            <person name="Busche T."/>
            <person name="Kalinowski J."/>
            <person name="Wittmann C."/>
        </authorList>
    </citation>
    <scope>NUCLEOTIDE SEQUENCE [LARGE SCALE GENOMIC DNA]</scope>
    <source>
        <strain evidence="2 3">DSM 40276</strain>
    </source>
</reference>
<dbReference type="Proteomes" id="UP001210169">
    <property type="component" value="Chromosome"/>
</dbReference>
<proteinExistence type="predicted"/>
<dbReference type="SUPFAM" id="SSF52540">
    <property type="entry name" value="P-loop containing nucleoside triphosphate hydrolases"/>
    <property type="match status" value="1"/>
</dbReference>
<dbReference type="InterPro" id="IPR039430">
    <property type="entry name" value="Thymidylate_kin-like_dom"/>
</dbReference>
<organism evidence="2 3">
    <name type="scientific">Streptomyces nigrescens</name>
    <dbReference type="NCBI Taxonomy" id="1920"/>
    <lineage>
        <taxon>Bacteria</taxon>
        <taxon>Bacillati</taxon>
        <taxon>Actinomycetota</taxon>
        <taxon>Actinomycetes</taxon>
        <taxon>Kitasatosporales</taxon>
        <taxon>Streptomycetaceae</taxon>
        <taxon>Streptomyces</taxon>
    </lineage>
</organism>
<evidence type="ECO:0000313" key="2">
    <source>
        <dbReference type="EMBL" id="WAU03996.1"/>
    </source>
</evidence>
<keyword evidence="3" id="KW-1185">Reference proteome</keyword>
<sequence length="213" mass="23987">MSDSPQIARRRARLERGPNASRDPEARFYVLEGLSAVGKSTVAPILADTLRATLIPTLIPAFEKTRVSLDKKRLVMPRLHFWMMTNYSASEKVRDALNAGQDVVVESYFYRTLATHAALGVTQPPAVDWAHALVPHMTILLTVDEAVRQKRLTQREQEQGLSYWSRLEESNVEITRQTYESFGLTPFNTNGLDAVEVATEIARFLKQTETARG</sequence>
<evidence type="ECO:0000313" key="3">
    <source>
        <dbReference type="Proteomes" id="UP001210169"/>
    </source>
</evidence>
<name>A0ABY7J2K1_STRNI</name>
<dbReference type="InterPro" id="IPR027417">
    <property type="entry name" value="P-loop_NTPase"/>
</dbReference>
<protein>
    <submittedName>
        <fullName evidence="2">AAA family ATPase</fullName>
    </submittedName>
</protein>
<evidence type="ECO:0000259" key="1">
    <source>
        <dbReference type="Pfam" id="PF02223"/>
    </source>
</evidence>
<dbReference type="RefSeq" id="WP_277411117.1">
    <property type="nucleotide sequence ID" value="NZ_CP114203.1"/>
</dbReference>
<dbReference type="EMBL" id="CP114203">
    <property type="protein sequence ID" value="WAU03996.1"/>
    <property type="molecule type" value="Genomic_DNA"/>
</dbReference>
<dbReference type="Gene3D" id="3.40.50.300">
    <property type="entry name" value="P-loop containing nucleotide triphosphate hydrolases"/>
    <property type="match status" value="1"/>
</dbReference>
<dbReference type="GeneID" id="301331391"/>
<accession>A0ABY7J2K1</accession>
<gene>
    <name evidence="2" type="ORF">STRNI_002211</name>
</gene>
<dbReference type="Pfam" id="PF02223">
    <property type="entry name" value="Thymidylate_kin"/>
    <property type="match status" value="1"/>
</dbReference>